<keyword evidence="5" id="KW-0170">Cobalt</keyword>
<dbReference type="EMBL" id="CP071410">
    <property type="protein sequence ID" value="QSW37783.1"/>
    <property type="molecule type" value="Genomic_DNA"/>
</dbReference>
<dbReference type="InterPro" id="IPR050072">
    <property type="entry name" value="Peptidase_M20A"/>
</dbReference>
<evidence type="ECO:0000256" key="2">
    <source>
        <dbReference type="ARBA" id="ARBA00022723"/>
    </source>
</evidence>
<sequence length="284" mass="32655">MKLLKKIMHYKTVTPDSSKCQNVIAHYFKKIGFQKFTFKKKKVKNTLLIRYGKQPKSIIQLAFLGHTDTVSANINEWKYNPYKMTLKHKHIIGRGICDMKGAIFAFFIAIKALIKKSLKHNIAIILTGDEEGKAKYGTQAIIKRIQHKLKIKTCIIGEPTSEKQIGDVIKTGRRGSCNLKIKITGKHQHIAYVKHKFNHCNILHPIITCIAKYKANIWNITTNTHIANVTPKHITIYINIRYKTTKILTRLLTTLQTIITNTNNFKINIYRLSLAKPTNNNNQH</sequence>
<dbReference type="Proteomes" id="UP000663602">
    <property type="component" value="Chromosome"/>
</dbReference>
<comment type="cofactor">
    <cofactor evidence="1">
        <name>Zn(2+)</name>
        <dbReference type="ChEBI" id="CHEBI:29105"/>
    </cofactor>
</comment>
<dbReference type="InterPro" id="IPR001261">
    <property type="entry name" value="ArgE/DapE_CS"/>
</dbReference>
<dbReference type="InterPro" id="IPR036264">
    <property type="entry name" value="Bact_exopeptidase_dim_dom"/>
</dbReference>
<evidence type="ECO:0000256" key="5">
    <source>
        <dbReference type="ARBA" id="ARBA00023285"/>
    </source>
</evidence>
<dbReference type="AlphaFoldDB" id="A0A974X8T5"/>
<accession>A0A974X8T5</accession>
<protein>
    <submittedName>
        <fullName evidence="6">M20/M25/M40 family metallo-hydrolase</fullName>
    </submittedName>
</protein>
<dbReference type="GO" id="GO:0046872">
    <property type="term" value="F:metal ion binding"/>
    <property type="evidence" value="ECO:0007669"/>
    <property type="project" value="UniProtKB-KW"/>
</dbReference>
<gene>
    <name evidence="6" type="ORF">JSR02_00515</name>
</gene>
<evidence type="ECO:0000313" key="6">
    <source>
        <dbReference type="EMBL" id="QSW37783.1"/>
    </source>
</evidence>
<evidence type="ECO:0000313" key="7">
    <source>
        <dbReference type="Proteomes" id="UP000663602"/>
    </source>
</evidence>
<dbReference type="Pfam" id="PF01546">
    <property type="entry name" value="Peptidase_M20"/>
    <property type="match status" value="1"/>
</dbReference>
<dbReference type="GO" id="GO:0006526">
    <property type="term" value="P:L-arginine biosynthetic process"/>
    <property type="evidence" value="ECO:0007669"/>
    <property type="project" value="TreeGrafter"/>
</dbReference>
<keyword evidence="4" id="KW-0862">Zinc</keyword>
<dbReference type="SUPFAM" id="SSF53187">
    <property type="entry name" value="Zn-dependent exopeptidases"/>
    <property type="match status" value="1"/>
</dbReference>
<reference evidence="6" key="2">
    <citation type="submission" date="2021-03" db="EMBL/GenBank/DDBJ databases">
        <title>Alternative transmission patterns in independently acquired nutritional co-symbionts of Dictyopharidae planthoppers.</title>
        <authorList>
            <person name="Michalik A."/>
            <person name="Lukasik P."/>
        </authorList>
    </citation>
    <scope>NUCLEOTIDE SEQUENCE</scope>
    <source>
        <strain evidence="6">DICMUL</strain>
    </source>
</reference>
<name>A0A974X8T5_9PROT</name>
<keyword evidence="3" id="KW-0378">Hydrolase</keyword>
<proteinExistence type="predicted"/>
<dbReference type="GO" id="GO:0008777">
    <property type="term" value="F:acetylornithine deacetylase activity"/>
    <property type="evidence" value="ECO:0007669"/>
    <property type="project" value="TreeGrafter"/>
</dbReference>
<evidence type="ECO:0000256" key="4">
    <source>
        <dbReference type="ARBA" id="ARBA00022833"/>
    </source>
</evidence>
<reference evidence="6" key="1">
    <citation type="submission" date="2021-02" db="EMBL/GenBank/DDBJ databases">
        <authorList>
            <person name="Franco D."/>
        </authorList>
    </citation>
    <scope>NUCLEOTIDE SEQUENCE</scope>
    <source>
        <strain evidence="6">DICMUL</strain>
    </source>
</reference>
<organism evidence="6 7">
    <name type="scientific">Candidatus Vidania fulgoroideorum</name>
    <dbReference type="NCBI Taxonomy" id="881286"/>
    <lineage>
        <taxon>Bacteria</taxon>
        <taxon>Pseudomonadati</taxon>
        <taxon>Pseudomonadota</taxon>
        <taxon>Betaproteobacteria</taxon>
        <taxon>Candidatus Vidania</taxon>
    </lineage>
</organism>
<keyword evidence="2" id="KW-0479">Metal-binding</keyword>
<dbReference type="PANTHER" id="PTHR43808:SF31">
    <property type="entry name" value="N-ACETYL-L-CITRULLINE DEACETYLASE"/>
    <property type="match status" value="1"/>
</dbReference>
<evidence type="ECO:0000256" key="1">
    <source>
        <dbReference type="ARBA" id="ARBA00001947"/>
    </source>
</evidence>
<dbReference type="InterPro" id="IPR002933">
    <property type="entry name" value="Peptidase_M20"/>
</dbReference>
<dbReference type="PROSITE" id="PS00758">
    <property type="entry name" value="ARGE_DAPE_CPG2_1"/>
    <property type="match status" value="1"/>
</dbReference>
<dbReference type="PROSITE" id="PS00759">
    <property type="entry name" value="ARGE_DAPE_CPG2_2"/>
    <property type="match status" value="1"/>
</dbReference>
<dbReference type="SUPFAM" id="SSF55031">
    <property type="entry name" value="Bacterial exopeptidase dimerisation domain"/>
    <property type="match status" value="1"/>
</dbReference>
<dbReference type="PANTHER" id="PTHR43808">
    <property type="entry name" value="ACETYLORNITHINE DEACETYLASE"/>
    <property type="match status" value="1"/>
</dbReference>
<dbReference type="Gene3D" id="3.40.630.10">
    <property type="entry name" value="Zn peptidases"/>
    <property type="match status" value="1"/>
</dbReference>
<evidence type="ECO:0000256" key="3">
    <source>
        <dbReference type="ARBA" id="ARBA00022801"/>
    </source>
</evidence>